<evidence type="ECO:0000256" key="5">
    <source>
        <dbReference type="ARBA" id="ARBA00022691"/>
    </source>
</evidence>
<dbReference type="EMBL" id="CP045798">
    <property type="protein sequence ID" value="QNB45676.1"/>
    <property type="molecule type" value="Genomic_DNA"/>
</dbReference>
<protein>
    <submittedName>
        <fullName evidence="7">Precorrin-6Y C5,15-methyltransferase (Decarboxylating) subunit CbiT</fullName>
    </submittedName>
</protein>
<dbReference type="Gene3D" id="3.40.50.150">
    <property type="entry name" value="Vaccinia Virus protein VP39"/>
    <property type="match status" value="1"/>
</dbReference>
<dbReference type="InterPro" id="IPR014008">
    <property type="entry name" value="Cbl_synth_MTase_CbiT"/>
</dbReference>
<keyword evidence="4 7" id="KW-0808">Transferase</keyword>
<accession>A0A7G6E0S2</accession>
<evidence type="ECO:0000313" key="7">
    <source>
        <dbReference type="EMBL" id="QNB45676.1"/>
    </source>
</evidence>
<dbReference type="Pfam" id="PF13847">
    <property type="entry name" value="Methyltransf_31"/>
    <property type="match status" value="1"/>
</dbReference>
<organism evidence="7 8">
    <name type="scientific">Thermanaerosceptrum fracticalcis</name>
    <dbReference type="NCBI Taxonomy" id="1712410"/>
    <lineage>
        <taxon>Bacteria</taxon>
        <taxon>Bacillati</taxon>
        <taxon>Bacillota</taxon>
        <taxon>Clostridia</taxon>
        <taxon>Eubacteriales</taxon>
        <taxon>Peptococcaceae</taxon>
        <taxon>Thermanaerosceptrum</taxon>
    </lineage>
</organism>
<dbReference type="RefSeq" id="WP_034419840.1">
    <property type="nucleotide sequence ID" value="NZ_CP045798.1"/>
</dbReference>
<reference evidence="7 8" key="1">
    <citation type="journal article" date="2019" name="Front. Microbiol.">
        <title>Thermoanaerosceptrum fracticalcis gen. nov. sp. nov., a Novel Fumarate-Fermenting Microorganism From a Deep Fractured Carbonate Aquifer of the US Great Basin.</title>
        <authorList>
            <person name="Hamilton-Brehm S.D."/>
            <person name="Stewart L.E."/>
            <person name="Zavarin M."/>
            <person name="Caldwell M."/>
            <person name="Lawson P.A."/>
            <person name="Onstott T.C."/>
            <person name="Grzymski J."/>
            <person name="Neveux I."/>
            <person name="Lollar B.S."/>
            <person name="Russell C.E."/>
            <person name="Moser D.P."/>
        </authorList>
    </citation>
    <scope>NUCLEOTIDE SEQUENCE [LARGE SCALE GENOMIC DNA]</scope>
    <source>
        <strain evidence="7 8">DRI-13</strain>
    </source>
</reference>
<dbReference type="InterPro" id="IPR050714">
    <property type="entry name" value="Cobalamin_biosynth_MTase"/>
</dbReference>
<dbReference type="GO" id="GO:0032259">
    <property type="term" value="P:methylation"/>
    <property type="evidence" value="ECO:0007669"/>
    <property type="project" value="UniProtKB-KW"/>
</dbReference>
<dbReference type="SUPFAM" id="SSF53335">
    <property type="entry name" value="S-adenosyl-L-methionine-dependent methyltransferases"/>
    <property type="match status" value="1"/>
</dbReference>
<evidence type="ECO:0000256" key="3">
    <source>
        <dbReference type="ARBA" id="ARBA00022603"/>
    </source>
</evidence>
<evidence type="ECO:0000259" key="6">
    <source>
        <dbReference type="Pfam" id="PF13847"/>
    </source>
</evidence>
<dbReference type="InterPro" id="IPR025714">
    <property type="entry name" value="Methyltranfer_dom"/>
</dbReference>
<dbReference type="OrthoDB" id="9780707at2"/>
<dbReference type="CDD" id="cd02440">
    <property type="entry name" value="AdoMet_MTases"/>
    <property type="match status" value="1"/>
</dbReference>
<feature type="domain" description="Methyltransferase" evidence="6">
    <location>
        <begin position="37"/>
        <end position="148"/>
    </location>
</feature>
<dbReference type="PANTHER" id="PTHR43182:SF1">
    <property type="entry name" value="COBALT-PRECORRIN-7 C(5)-METHYLTRANSFERASE"/>
    <property type="match status" value="1"/>
</dbReference>
<comment type="pathway">
    <text evidence="1">Cofactor biosynthesis; adenosylcobalamin biosynthesis.</text>
</comment>
<evidence type="ECO:0000313" key="8">
    <source>
        <dbReference type="Proteomes" id="UP000515847"/>
    </source>
</evidence>
<dbReference type="GO" id="GO:0009236">
    <property type="term" value="P:cobalamin biosynthetic process"/>
    <property type="evidence" value="ECO:0007669"/>
    <property type="project" value="UniProtKB-UniPathway"/>
</dbReference>
<proteinExistence type="predicted"/>
<evidence type="ECO:0000256" key="4">
    <source>
        <dbReference type="ARBA" id="ARBA00022679"/>
    </source>
</evidence>
<keyword evidence="2" id="KW-0169">Cobalamin biosynthesis</keyword>
<sequence length="196" mass="21311">MFKQLVPGLPDDSFERSKVPMTKREIRILTLTLARIKPDSVIWDIGAGTGSLSVESALMAPLGMVYAIEKNPEACGLIAKNRQRFSLENLKIIEGTAPEVLSPLPQPDVCIVGGSGGNLKTILSQAWQKLKEEGRFLITAVTMETALTAIHFLEGSGAVNLDVNLVSVSKIQKLTNIHMFAAQNPVFIISAWKGRN</sequence>
<dbReference type="Proteomes" id="UP000515847">
    <property type="component" value="Chromosome"/>
</dbReference>
<dbReference type="UniPathway" id="UPA00148"/>
<gene>
    <name evidence="7" type="primary">cbiT</name>
    <name evidence="7" type="ORF">BR63_04745</name>
</gene>
<dbReference type="InterPro" id="IPR029063">
    <property type="entry name" value="SAM-dependent_MTases_sf"/>
</dbReference>
<evidence type="ECO:0000256" key="1">
    <source>
        <dbReference type="ARBA" id="ARBA00004953"/>
    </source>
</evidence>
<dbReference type="KEGG" id="tfr:BR63_04745"/>
<dbReference type="NCBIfam" id="TIGR02469">
    <property type="entry name" value="CbiT"/>
    <property type="match status" value="1"/>
</dbReference>
<keyword evidence="8" id="KW-1185">Reference proteome</keyword>
<dbReference type="AlphaFoldDB" id="A0A7G6E0S2"/>
<evidence type="ECO:0000256" key="2">
    <source>
        <dbReference type="ARBA" id="ARBA00022573"/>
    </source>
</evidence>
<dbReference type="GO" id="GO:0008276">
    <property type="term" value="F:protein methyltransferase activity"/>
    <property type="evidence" value="ECO:0007669"/>
    <property type="project" value="InterPro"/>
</dbReference>
<keyword evidence="5" id="KW-0949">S-adenosyl-L-methionine</keyword>
<dbReference type="PANTHER" id="PTHR43182">
    <property type="entry name" value="COBALT-PRECORRIN-6B C(15)-METHYLTRANSFERASE (DECARBOXYLATING)"/>
    <property type="match status" value="1"/>
</dbReference>
<keyword evidence="3 7" id="KW-0489">Methyltransferase</keyword>
<name>A0A7G6E0S2_THEFR</name>